<feature type="domain" description="N-acetyltransferase" evidence="1">
    <location>
        <begin position="255"/>
        <end position="356"/>
    </location>
</feature>
<dbReference type="CDD" id="cd04301">
    <property type="entry name" value="NAT_SF"/>
    <property type="match status" value="1"/>
</dbReference>
<dbReference type="PANTHER" id="PTHR41368:SF1">
    <property type="entry name" value="PROTEIN YGHO"/>
    <property type="match status" value="1"/>
</dbReference>
<dbReference type="Pfam" id="PF00583">
    <property type="entry name" value="Acetyltransf_1"/>
    <property type="match status" value="1"/>
</dbReference>
<keyword evidence="2" id="KW-0012">Acyltransferase</keyword>
<evidence type="ECO:0000313" key="2">
    <source>
        <dbReference type="EMBL" id="MBS2099988.1"/>
    </source>
</evidence>
<dbReference type="EC" id="2.3.1.-" evidence="2"/>
<reference evidence="2 3" key="1">
    <citation type="journal article" date="2015" name="Int. J. Syst. Evol. Microbiol.">
        <title>Carboxylicivirga linearis sp. nov., isolated from a sea cucumber culture pond.</title>
        <authorList>
            <person name="Wang F.Q."/>
            <person name="Zhou Y.X."/>
            <person name="Lin X.Z."/>
            <person name="Chen G.J."/>
            <person name="Du Z.J."/>
        </authorList>
    </citation>
    <scope>NUCLEOTIDE SEQUENCE [LARGE SCALE GENOMIC DNA]</scope>
    <source>
        <strain evidence="2 3">FB218</strain>
    </source>
</reference>
<dbReference type="RefSeq" id="WP_212217230.1">
    <property type="nucleotide sequence ID" value="NZ_JAGUCO010000017.1"/>
</dbReference>
<keyword evidence="3" id="KW-1185">Reference proteome</keyword>
<evidence type="ECO:0000313" key="3">
    <source>
        <dbReference type="Proteomes" id="UP000708576"/>
    </source>
</evidence>
<sequence length="374" mass="43667">MEIIIKEVTNNQTLNDFVKFPYQLYKSNKYWVPPMIDEEKSALVPEKNPAFEFCTVKLWVAYIDNKCVGRVGGIINSLWIEKKGEKVGRFTRPEFIDNKEVSAKLMETVEGWLKSEGMIEVQGPLGFSNLDHQGCLIEGHDWLPSVASDYHMDYYLEHFEALGYEKEIDWLEFRITFPDALPEKSFKVADMLIKRYGLKPQNFKSSKELEPYKEKVFELFNKAFAELFGTFKLPPKVIEFYMNKYFPILNPRYVKIILDKEDEMAGFLIALPSLSKAMQKAKGKLLPFGWWHIMRALKKPTEMDLMLTGVKPELQKMGVAALLMNDLWKTAKEDGIKYVETTGMLENNHVAIQMWKSFDHIQHKRKRCFKKTLN</sequence>
<dbReference type="EMBL" id="JAGUCO010000017">
    <property type="protein sequence ID" value="MBS2099988.1"/>
    <property type="molecule type" value="Genomic_DNA"/>
</dbReference>
<proteinExistence type="predicted"/>
<dbReference type="PANTHER" id="PTHR41368">
    <property type="entry name" value="PROTEIN YGHO"/>
    <property type="match status" value="1"/>
</dbReference>
<evidence type="ECO:0000259" key="1">
    <source>
        <dbReference type="Pfam" id="PF00583"/>
    </source>
</evidence>
<keyword evidence="2" id="KW-0808">Transferase</keyword>
<dbReference type="GO" id="GO:0016746">
    <property type="term" value="F:acyltransferase activity"/>
    <property type="evidence" value="ECO:0007669"/>
    <property type="project" value="UniProtKB-KW"/>
</dbReference>
<dbReference type="InterPro" id="IPR000182">
    <property type="entry name" value="GNAT_dom"/>
</dbReference>
<name>A0ABS5JYQ0_9BACT</name>
<dbReference type="SUPFAM" id="SSF55729">
    <property type="entry name" value="Acyl-CoA N-acyltransferases (Nat)"/>
    <property type="match status" value="1"/>
</dbReference>
<dbReference type="Proteomes" id="UP000708576">
    <property type="component" value="Unassembled WGS sequence"/>
</dbReference>
<gene>
    <name evidence="2" type="ORF">KEM10_17005</name>
</gene>
<organism evidence="2 3">
    <name type="scientific">Carboxylicivirga linearis</name>
    <dbReference type="NCBI Taxonomy" id="1628157"/>
    <lineage>
        <taxon>Bacteria</taxon>
        <taxon>Pseudomonadati</taxon>
        <taxon>Bacteroidota</taxon>
        <taxon>Bacteroidia</taxon>
        <taxon>Marinilabiliales</taxon>
        <taxon>Marinilabiliaceae</taxon>
        <taxon>Carboxylicivirga</taxon>
    </lineage>
</organism>
<protein>
    <submittedName>
        <fullName evidence="2">GNAT family N-acetyltransferase</fullName>
        <ecNumber evidence="2">2.3.1.-</ecNumber>
    </submittedName>
</protein>
<dbReference type="InterPro" id="IPR016181">
    <property type="entry name" value="Acyl_CoA_acyltransferase"/>
</dbReference>
<accession>A0ABS5JYQ0</accession>
<dbReference type="Gene3D" id="3.40.630.30">
    <property type="match status" value="1"/>
</dbReference>
<dbReference type="InterPro" id="IPR039968">
    <property type="entry name" value="BcerS-like"/>
</dbReference>
<comment type="caution">
    <text evidence="2">The sequence shown here is derived from an EMBL/GenBank/DDBJ whole genome shotgun (WGS) entry which is preliminary data.</text>
</comment>